<proteinExistence type="inferred from homology"/>
<reference evidence="8" key="1">
    <citation type="submission" date="2017-02" db="UniProtKB">
        <authorList>
            <consortium name="WormBaseParasite"/>
        </authorList>
    </citation>
    <scope>IDENTIFICATION</scope>
</reference>
<keyword evidence="3" id="KW-0808">Transferase</keyword>
<evidence type="ECO:0000313" key="8">
    <source>
        <dbReference type="WBParaSite" id="EVEC_0001030701-mRNA-1"/>
    </source>
</evidence>
<evidence type="ECO:0000256" key="4">
    <source>
        <dbReference type="ARBA" id="ARBA00045690"/>
    </source>
</evidence>
<dbReference type="GO" id="GO:0005788">
    <property type="term" value="C:endoplasmic reticulum lumen"/>
    <property type="evidence" value="ECO:0007669"/>
    <property type="project" value="UniProtKB-SubCell"/>
</dbReference>
<dbReference type="GO" id="GO:0035252">
    <property type="term" value="F:UDP-xylosyltransferase activity"/>
    <property type="evidence" value="ECO:0007669"/>
    <property type="project" value="TreeGrafter"/>
</dbReference>
<name>A0A0N4VHK6_ENTVE</name>
<dbReference type="Proteomes" id="UP000274131">
    <property type="component" value="Unassembled WGS sequence"/>
</dbReference>
<dbReference type="GO" id="GO:0035251">
    <property type="term" value="F:UDP-glucosyltransferase activity"/>
    <property type="evidence" value="ECO:0007669"/>
    <property type="project" value="TreeGrafter"/>
</dbReference>
<dbReference type="AlphaFoldDB" id="A0A0N4VHK6"/>
<evidence type="ECO:0000313" key="7">
    <source>
        <dbReference type="Proteomes" id="UP000274131"/>
    </source>
</evidence>
<evidence type="ECO:0000313" key="6">
    <source>
        <dbReference type="EMBL" id="VDD94901.1"/>
    </source>
</evidence>
<dbReference type="InterPro" id="IPR051091">
    <property type="entry name" value="O-Glucosyltr/Glycosyltrsf_90"/>
</dbReference>
<dbReference type="EMBL" id="UXUI01010201">
    <property type="protein sequence ID" value="VDD94901.1"/>
    <property type="molecule type" value="Genomic_DNA"/>
</dbReference>
<dbReference type="InterPro" id="IPR006598">
    <property type="entry name" value="CAP10"/>
</dbReference>
<gene>
    <name evidence="6" type="ORF">EVEC_LOCUS9652</name>
</gene>
<dbReference type="PANTHER" id="PTHR12203:SF35">
    <property type="entry name" value="PROTEIN O-GLUCOSYLTRANSFERASE 1"/>
    <property type="match status" value="1"/>
</dbReference>
<dbReference type="Pfam" id="PF05686">
    <property type="entry name" value="Glyco_transf_90"/>
    <property type="match status" value="1"/>
</dbReference>
<reference evidence="6 7" key="2">
    <citation type="submission" date="2018-10" db="EMBL/GenBank/DDBJ databases">
        <authorList>
            <consortium name="Pathogen Informatics"/>
        </authorList>
    </citation>
    <scope>NUCLEOTIDE SEQUENCE [LARGE SCALE GENOMIC DNA]</scope>
</reference>
<accession>A0A0N4VHK6</accession>
<organism evidence="8">
    <name type="scientific">Enterobius vermicularis</name>
    <name type="common">Human pinworm</name>
    <dbReference type="NCBI Taxonomy" id="51028"/>
    <lineage>
        <taxon>Eukaryota</taxon>
        <taxon>Metazoa</taxon>
        <taxon>Ecdysozoa</taxon>
        <taxon>Nematoda</taxon>
        <taxon>Chromadorea</taxon>
        <taxon>Rhabditida</taxon>
        <taxon>Spirurina</taxon>
        <taxon>Oxyuridomorpha</taxon>
        <taxon>Oxyuroidea</taxon>
        <taxon>Oxyuridae</taxon>
        <taxon>Enterobius</taxon>
    </lineage>
</organism>
<evidence type="ECO:0000256" key="1">
    <source>
        <dbReference type="ARBA" id="ARBA00004319"/>
    </source>
</evidence>
<dbReference type="PANTHER" id="PTHR12203">
    <property type="entry name" value="KDEL LYS-ASP-GLU-LEU CONTAINING - RELATED"/>
    <property type="match status" value="1"/>
</dbReference>
<feature type="domain" description="Glycosyl transferase CAP10" evidence="5">
    <location>
        <begin position="44"/>
        <end position="294"/>
    </location>
</feature>
<dbReference type="GO" id="GO:0006493">
    <property type="term" value="P:protein O-linked glycosylation"/>
    <property type="evidence" value="ECO:0007669"/>
    <property type="project" value="TreeGrafter"/>
</dbReference>
<comment type="subcellular location">
    <subcellularLocation>
        <location evidence="1">Endoplasmic reticulum lumen</location>
    </subcellularLocation>
</comment>
<dbReference type="OrthoDB" id="202415at2759"/>
<dbReference type="GO" id="GO:0045747">
    <property type="term" value="P:positive regulation of Notch signaling pathway"/>
    <property type="evidence" value="ECO:0007669"/>
    <property type="project" value="TreeGrafter"/>
</dbReference>
<dbReference type="SMART" id="SM00672">
    <property type="entry name" value="CAP10"/>
    <property type="match status" value="1"/>
</dbReference>
<dbReference type="WBParaSite" id="EVEC_0001030701-mRNA-1">
    <property type="protein sequence ID" value="EVEC_0001030701-mRNA-1"/>
    <property type="gene ID" value="EVEC_0001030701"/>
</dbReference>
<evidence type="ECO:0000259" key="5">
    <source>
        <dbReference type="SMART" id="SM00672"/>
    </source>
</evidence>
<evidence type="ECO:0000256" key="2">
    <source>
        <dbReference type="ARBA" id="ARBA00010118"/>
    </source>
</evidence>
<sequence length="313" mass="36839">MVENASRKGTRYQIIDGKIYRDSKCLFVPRCEGVQHYLLQIASTLPNTEFVINFQDFPQVSNKQPALPIFSFSKDGNHNDILYPTWSFWSGGPAIPLYPSGIGKWNQTRQTILRTAESVAWESRKSIGFFRGSRTNINRDKLILLSREKPDFIDARYTKNQAWRSNADTLGEKPAREVLFEDHCRYKYLFNFAGVAASFRHRHILLCGSTVFHVEDRWIEFYYRQLIPWFHYVPVSAELENVEKLISFARNHDNLMETIGRRGQKFIKDHLKEDDVLCYWKLLLQNYTKLLRYVVVKDNSLMKIDKENFDFSL</sequence>
<protein>
    <submittedName>
        <fullName evidence="8">CAP10 domain-containing protein</fullName>
    </submittedName>
</protein>
<evidence type="ECO:0000256" key="3">
    <source>
        <dbReference type="ARBA" id="ARBA00022679"/>
    </source>
</evidence>
<comment type="similarity">
    <text evidence="2">Belongs to the glycosyltransferase 90 family.</text>
</comment>
<comment type="function">
    <text evidence="4">Protein O-glucosyltransferase. Catalyzes the reaction that attaches glucose through an O-glycosidic linkage to a conserved serine residue found in the consensus sequence C-X-S-X-[PA]-C in epidermal growth factor-like repeats. Regulates Notch signaling by glucosylating Notch in the ER, glucosylation is required for the correct folding and cleavage of Notch.</text>
</comment>
<keyword evidence="7" id="KW-1185">Reference proteome</keyword>